<dbReference type="InterPro" id="IPR011009">
    <property type="entry name" value="Kinase-like_dom_sf"/>
</dbReference>
<dbReference type="InterPro" id="IPR051681">
    <property type="entry name" value="Ser/Thr_Kinases-Pseudokinases"/>
</dbReference>
<evidence type="ECO:0000256" key="2">
    <source>
        <dbReference type="ARBA" id="ARBA00022741"/>
    </source>
</evidence>
<dbReference type="EMBL" id="CALNXK010000004">
    <property type="protein sequence ID" value="CAH3035772.1"/>
    <property type="molecule type" value="Genomic_DNA"/>
</dbReference>
<evidence type="ECO:0000256" key="4">
    <source>
        <dbReference type="ARBA" id="ARBA00022840"/>
    </source>
</evidence>
<evidence type="ECO:0000256" key="3">
    <source>
        <dbReference type="ARBA" id="ARBA00022777"/>
    </source>
</evidence>
<dbReference type="InterPro" id="IPR001245">
    <property type="entry name" value="Ser-Thr/Tyr_kinase_cat_dom"/>
</dbReference>
<proteinExistence type="predicted"/>
<dbReference type="PANTHER" id="PTHR44329:SF288">
    <property type="entry name" value="MITOGEN-ACTIVATED PROTEIN KINASE KINASE KINASE 20"/>
    <property type="match status" value="1"/>
</dbReference>
<comment type="caution">
    <text evidence="6">The sequence shown here is derived from an EMBL/GenBank/DDBJ whole genome shotgun (WGS) entry which is preliminary data.</text>
</comment>
<dbReference type="SUPFAM" id="SSF56112">
    <property type="entry name" value="Protein kinase-like (PK-like)"/>
    <property type="match status" value="1"/>
</dbReference>
<keyword evidence="7" id="KW-1185">Reference proteome</keyword>
<evidence type="ECO:0000256" key="1">
    <source>
        <dbReference type="ARBA" id="ARBA00022679"/>
    </source>
</evidence>
<dbReference type="PANTHER" id="PTHR44329">
    <property type="entry name" value="SERINE/THREONINE-PROTEIN KINASE TNNI3K-RELATED"/>
    <property type="match status" value="1"/>
</dbReference>
<evidence type="ECO:0000259" key="5">
    <source>
        <dbReference type="PROSITE" id="PS50011"/>
    </source>
</evidence>
<sequence>MYQPATTMVPTRYRLATGKLPITYRQVNDKNTKFFVSFSVDSKPGYGFRTPVPRVHSEEMECYEQHVYSYESSFYYIKGKLGGHYVTLKRYRWEEKDHVQQEQFSIEVSLLSDLRHPNILLLMAVYDSTDALKRGLVLEPVERGFLRTLLLEGKTVFDEDTVLRFSRDVACAMQFVHQRGYIHCYLGSPSLVLTENFTAKICNFEFAQQVNGDCSCNPISHHETLFGWMAPEQLIGKPADQAGDVFSFGVLVWECITRTHPLKYVKSVKQLTKGKVDPRLQKIPGNWSQTFKVLIGDCLKPAPTRPNFQQINGWLSAILTSQYVCLRPKSFIVEEGSNLFSSRTVKSARTTQQ</sequence>
<name>A0ABN8MZR5_9CNID</name>
<dbReference type="Proteomes" id="UP001159405">
    <property type="component" value="Unassembled WGS sequence"/>
</dbReference>
<keyword evidence="1" id="KW-0808">Transferase</keyword>
<feature type="domain" description="Protein kinase" evidence="5">
    <location>
        <begin position="38"/>
        <end position="315"/>
    </location>
</feature>
<dbReference type="Gene3D" id="3.30.200.20">
    <property type="entry name" value="Phosphorylase Kinase, domain 1"/>
    <property type="match status" value="1"/>
</dbReference>
<dbReference type="InterPro" id="IPR000719">
    <property type="entry name" value="Prot_kinase_dom"/>
</dbReference>
<evidence type="ECO:0000313" key="7">
    <source>
        <dbReference type="Proteomes" id="UP001159405"/>
    </source>
</evidence>
<dbReference type="Gene3D" id="1.10.510.10">
    <property type="entry name" value="Transferase(Phosphotransferase) domain 1"/>
    <property type="match status" value="1"/>
</dbReference>
<organism evidence="6 7">
    <name type="scientific">Porites lobata</name>
    <dbReference type="NCBI Taxonomy" id="104759"/>
    <lineage>
        <taxon>Eukaryota</taxon>
        <taxon>Metazoa</taxon>
        <taxon>Cnidaria</taxon>
        <taxon>Anthozoa</taxon>
        <taxon>Hexacorallia</taxon>
        <taxon>Scleractinia</taxon>
        <taxon>Fungiina</taxon>
        <taxon>Poritidae</taxon>
        <taxon>Porites</taxon>
    </lineage>
</organism>
<keyword evidence="3" id="KW-0418">Kinase</keyword>
<reference evidence="6 7" key="1">
    <citation type="submission" date="2022-05" db="EMBL/GenBank/DDBJ databases">
        <authorList>
            <consortium name="Genoscope - CEA"/>
            <person name="William W."/>
        </authorList>
    </citation>
    <scope>NUCLEOTIDE SEQUENCE [LARGE SCALE GENOMIC DNA]</scope>
</reference>
<accession>A0ABN8MZR5</accession>
<dbReference type="PROSITE" id="PS50011">
    <property type="entry name" value="PROTEIN_KINASE_DOM"/>
    <property type="match status" value="1"/>
</dbReference>
<dbReference type="Pfam" id="PF07714">
    <property type="entry name" value="PK_Tyr_Ser-Thr"/>
    <property type="match status" value="1"/>
</dbReference>
<gene>
    <name evidence="6" type="ORF">PLOB_00031159</name>
</gene>
<keyword evidence="4" id="KW-0067">ATP-binding</keyword>
<protein>
    <recommendedName>
        <fullName evidence="5">Protein kinase domain-containing protein</fullName>
    </recommendedName>
</protein>
<evidence type="ECO:0000313" key="6">
    <source>
        <dbReference type="EMBL" id="CAH3035772.1"/>
    </source>
</evidence>
<keyword evidence="2" id="KW-0547">Nucleotide-binding</keyword>